<evidence type="ECO:0000256" key="11">
    <source>
        <dbReference type="RuleBase" id="RU362068"/>
    </source>
</evidence>
<keyword evidence="6 11" id="KW-0566">Pantothenate biosynthesis</keyword>
<dbReference type="Pfam" id="PF08546">
    <property type="entry name" value="ApbA_C"/>
    <property type="match status" value="1"/>
</dbReference>
<comment type="function">
    <text evidence="1 11">Catalyzes the NADPH-dependent reduction of ketopantoate into pantoic acid.</text>
</comment>
<dbReference type="GO" id="GO:0008677">
    <property type="term" value="F:2-dehydropantoate 2-reductase activity"/>
    <property type="evidence" value="ECO:0007669"/>
    <property type="project" value="UniProtKB-EC"/>
</dbReference>
<feature type="domain" description="Ketopantoate reductase C-terminal" evidence="13">
    <location>
        <begin position="187"/>
        <end position="314"/>
    </location>
</feature>
<dbReference type="NCBIfam" id="TIGR00745">
    <property type="entry name" value="apbA_panE"/>
    <property type="match status" value="1"/>
</dbReference>
<comment type="pathway">
    <text evidence="2 11">Cofactor biosynthesis; (R)-pantothenate biosynthesis; (R)-pantoate from 3-methyl-2-oxobutanoate: step 2/2.</text>
</comment>
<keyword evidence="7 11" id="KW-0521">NADP</keyword>
<evidence type="ECO:0000256" key="1">
    <source>
        <dbReference type="ARBA" id="ARBA00002919"/>
    </source>
</evidence>
<evidence type="ECO:0000313" key="15">
    <source>
        <dbReference type="Proteomes" id="UP000004835"/>
    </source>
</evidence>
<dbReference type="SUPFAM" id="SSF51735">
    <property type="entry name" value="NAD(P)-binding Rossmann-fold domains"/>
    <property type="match status" value="1"/>
</dbReference>
<name>F0EIA3_ENTCA</name>
<dbReference type="InterPro" id="IPR036291">
    <property type="entry name" value="NAD(P)-bd_dom_sf"/>
</dbReference>
<dbReference type="SUPFAM" id="SSF48179">
    <property type="entry name" value="6-phosphogluconate dehydrogenase C-terminal domain-like"/>
    <property type="match status" value="1"/>
</dbReference>
<dbReference type="InterPro" id="IPR013332">
    <property type="entry name" value="KPR_N"/>
</dbReference>
<evidence type="ECO:0000256" key="8">
    <source>
        <dbReference type="ARBA" id="ARBA00023002"/>
    </source>
</evidence>
<evidence type="ECO:0000259" key="12">
    <source>
        <dbReference type="Pfam" id="PF02558"/>
    </source>
</evidence>
<dbReference type="Pfam" id="PF02558">
    <property type="entry name" value="ApbA"/>
    <property type="match status" value="1"/>
</dbReference>
<dbReference type="InterPro" id="IPR013752">
    <property type="entry name" value="KPA_reductase"/>
</dbReference>
<keyword evidence="8 11" id="KW-0560">Oxidoreductase</keyword>
<dbReference type="EC" id="1.1.1.169" evidence="4 11"/>
<feature type="domain" description="Ketopantoate reductase N-terminal" evidence="12">
    <location>
        <begin position="11"/>
        <end position="160"/>
    </location>
</feature>
<dbReference type="InterPro" id="IPR050838">
    <property type="entry name" value="Ketopantoate_reductase"/>
</dbReference>
<comment type="similarity">
    <text evidence="3 11">Belongs to the ketopantoate reductase family.</text>
</comment>
<dbReference type="UniPathway" id="UPA00028">
    <property type="reaction ID" value="UER00004"/>
</dbReference>
<proteinExistence type="inferred from homology"/>
<reference evidence="14 15" key="1">
    <citation type="submission" date="2011-01" db="EMBL/GenBank/DDBJ databases">
        <authorList>
            <person name="Muzny D."/>
            <person name="Qin X."/>
            <person name="Deng J."/>
            <person name="Jiang H."/>
            <person name="Liu Y."/>
            <person name="Qu J."/>
            <person name="Song X.-Z."/>
            <person name="Zhang L."/>
            <person name="Thornton R."/>
            <person name="Coyle M."/>
            <person name="Francisco L."/>
            <person name="Jackson L."/>
            <person name="Javaid M."/>
            <person name="Korchina V."/>
            <person name="Kovar C."/>
            <person name="Mata R."/>
            <person name="Mathew T."/>
            <person name="Ngo R."/>
            <person name="Nguyen L."/>
            <person name="Nguyen N."/>
            <person name="Okwuonu G."/>
            <person name="Ongeri F."/>
            <person name="Pham C."/>
            <person name="Simmons D."/>
            <person name="Wilczek-Boney K."/>
            <person name="Hale W."/>
            <person name="Jakkamsetti A."/>
            <person name="Pham P."/>
            <person name="Ruth R."/>
            <person name="San Lucas F."/>
            <person name="Warren J."/>
            <person name="Zhang J."/>
            <person name="Zhao Z."/>
            <person name="Zhou C."/>
            <person name="Zhu D."/>
            <person name="Lee S."/>
            <person name="Bess C."/>
            <person name="Blankenburg K."/>
            <person name="Forbes L."/>
            <person name="Fu Q."/>
            <person name="Gubbala S."/>
            <person name="Hirani K."/>
            <person name="Jayaseelan J.C."/>
            <person name="Lara F."/>
            <person name="Munidasa M."/>
            <person name="Palculict T."/>
            <person name="Patil S."/>
            <person name="Pu L.-L."/>
            <person name="Saada N."/>
            <person name="Tang L."/>
            <person name="Weissenberger G."/>
            <person name="Zhu Y."/>
            <person name="Hemphill L."/>
            <person name="Shang Y."/>
            <person name="Youmans B."/>
            <person name="Ayvaz T."/>
            <person name="Ross M."/>
            <person name="Santibanez J."/>
            <person name="Aqrawi P."/>
            <person name="Gross S."/>
            <person name="Joshi V."/>
            <person name="Fowler G."/>
            <person name="Nazareth L."/>
            <person name="Reid J."/>
            <person name="Worley K."/>
            <person name="Petrosino J."/>
            <person name="Highlander S."/>
            <person name="Gibbs R."/>
        </authorList>
    </citation>
    <scope>NUCLEOTIDE SEQUENCE [LARGE SCALE GENOMIC DNA]</scope>
    <source>
        <strain evidence="14 15">ATCC 12755</strain>
    </source>
</reference>
<organism evidence="14 15">
    <name type="scientific">Enterococcus casseliflavus ATCC 12755</name>
    <dbReference type="NCBI Taxonomy" id="888066"/>
    <lineage>
        <taxon>Bacteria</taxon>
        <taxon>Bacillati</taxon>
        <taxon>Bacillota</taxon>
        <taxon>Bacilli</taxon>
        <taxon>Lactobacillales</taxon>
        <taxon>Enterococcaceae</taxon>
        <taxon>Enterococcus</taxon>
    </lineage>
</organism>
<dbReference type="InterPro" id="IPR008927">
    <property type="entry name" value="6-PGluconate_DH-like_C_sf"/>
</dbReference>
<dbReference type="Gene3D" id="1.10.1040.10">
    <property type="entry name" value="N-(1-d-carboxylethyl)-l-norvaline Dehydrogenase, domain 2"/>
    <property type="match status" value="1"/>
</dbReference>
<evidence type="ECO:0000256" key="5">
    <source>
        <dbReference type="ARBA" id="ARBA00019465"/>
    </source>
</evidence>
<evidence type="ECO:0000256" key="6">
    <source>
        <dbReference type="ARBA" id="ARBA00022655"/>
    </source>
</evidence>
<dbReference type="NCBIfam" id="NF005088">
    <property type="entry name" value="PRK06522.1-2"/>
    <property type="match status" value="1"/>
</dbReference>
<dbReference type="Gene3D" id="3.40.50.720">
    <property type="entry name" value="NAD(P)-binding Rossmann-like Domain"/>
    <property type="match status" value="1"/>
</dbReference>
<dbReference type="GO" id="GO:0015940">
    <property type="term" value="P:pantothenate biosynthetic process"/>
    <property type="evidence" value="ECO:0007669"/>
    <property type="project" value="UniProtKB-UniPathway"/>
</dbReference>
<evidence type="ECO:0000256" key="4">
    <source>
        <dbReference type="ARBA" id="ARBA00013014"/>
    </source>
</evidence>
<evidence type="ECO:0000256" key="3">
    <source>
        <dbReference type="ARBA" id="ARBA00007870"/>
    </source>
</evidence>
<evidence type="ECO:0000256" key="2">
    <source>
        <dbReference type="ARBA" id="ARBA00004994"/>
    </source>
</evidence>
<protein>
    <recommendedName>
        <fullName evidence="5 11">2-dehydropantoate 2-reductase</fullName>
        <ecNumber evidence="4 11">1.1.1.169</ecNumber>
    </recommendedName>
    <alternativeName>
        <fullName evidence="9 11">Ketopantoate reductase</fullName>
    </alternativeName>
</protein>
<dbReference type="InterPro" id="IPR003710">
    <property type="entry name" value="ApbA"/>
</dbReference>
<dbReference type="GO" id="GO:0005737">
    <property type="term" value="C:cytoplasm"/>
    <property type="evidence" value="ECO:0007669"/>
    <property type="project" value="TreeGrafter"/>
</dbReference>
<gene>
    <name evidence="14" type="ORF">HMPREF9087_1191</name>
</gene>
<sequence length="320" mass="35374">MEEERGIQMKIVIAGAGAMGSRFAIMLKRGGNDVTLIDGWPAHIEAIREHGLRANLNGEEIAVPFSIYSQNEIPTTVQADLILVFTKAMQLDQMMQTIKPMIGEQTKVLCLLNGIGHEDTIEKYVSTDKIFLGNTIWTADLIGPGNVRLFGDGSVELQNIEPGKEEDARQLAAVLADAGLNASYSENIRYSIYRKACVNGTLNGLCSILNVNIAQFGQTSTARAMVQTIVEEFAAVATHESVELDVSEVVHHIEETYDPEGIGMHYPSMYQDLINNHRKTEIDYINGAISRKGRKYQVPTPYCDFLTQMIHAKEDILAAE</sequence>
<dbReference type="HOGENOM" id="CLU_031468_0_0_9"/>
<dbReference type="Proteomes" id="UP000004835">
    <property type="component" value="Unassembled WGS sequence"/>
</dbReference>
<comment type="catalytic activity">
    <reaction evidence="10 11">
        <text>(R)-pantoate + NADP(+) = 2-dehydropantoate + NADPH + H(+)</text>
        <dbReference type="Rhea" id="RHEA:16233"/>
        <dbReference type="ChEBI" id="CHEBI:11561"/>
        <dbReference type="ChEBI" id="CHEBI:15378"/>
        <dbReference type="ChEBI" id="CHEBI:15980"/>
        <dbReference type="ChEBI" id="CHEBI:57783"/>
        <dbReference type="ChEBI" id="CHEBI:58349"/>
        <dbReference type="EC" id="1.1.1.169"/>
    </reaction>
</comment>
<evidence type="ECO:0000256" key="9">
    <source>
        <dbReference type="ARBA" id="ARBA00032024"/>
    </source>
</evidence>
<evidence type="ECO:0000256" key="10">
    <source>
        <dbReference type="ARBA" id="ARBA00048793"/>
    </source>
</evidence>
<dbReference type="InterPro" id="IPR013328">
    <property type="entry name" value="6PGD_dom2"/>
</dbReference>
<dbReference type="PANTHER" id="PTHR43765">
    <property type="entry name" value="2-DEHYDROPANTOATE 2-REDUCTASE-RELATED"/>
    <property type="match status" value="1"/>
</dbReference>
<dbReference type="GO" id="GO:0050661">
    <property type="term" value="F:NADP binding"/>
    <property type="evidence" value="ECO:0007669"/>
    <property type="project" value="TreeGrafter"/>
</dbReference>
<evidence type="ECO:0000256" key="7">
    <source>
        <dbReference type="ARBA" id="ARBA00022857"/>
    </source>
</evidence>
<comment type="caution">
    <text evidence="14">The sequence shown here is derived from an EMBL/GenBank/DDBJ whole genome shotgun (WGS) entry which is preliminary data.</text>
</comment>
<dbReference type="AlphaFoldDB" id="F0EIA3"/>
<evidence type="ECO:0000313" key="14">
    <source>
        <dbReference type="EMBL" id="EGC69803.1"/>
    </source>
</evidence>
<evidence type="ECO:0000259" key="13">
    <source>
        <dbReference type="Pfam" id="PF08546"/>
    </source>
</evidence>
<accession>F0EIA3</accession>
<dbReference type="EMBL" id="AEWT01000010">
    <property type="protein sequence ID" value="EGC69803.1"/>
    <property type="molecule type" value="Genomic_DNA"/>
</dbReference>
<dbReference type="PANTHER" id="PTHR43765:SF2">
    <property type="entry name" value="2-DEHYDROPANTOATE 2-REDUCTASE"/>
    <property type="match status" value="1"/>
</dbReference>